<dbReference type="GO" id="GO:0016491">
    <property type="term" value="F:oxidoreductase activity"/>
    <property type="evidence" value="ECO:0007669"/>
    <property type="project" value="InterPro"/>
</dbReference>
<evidence type="ECO:0000256" key="4">
    <source>
        <dbReference type="ARBA" id="ARBA00023136"/>
    </source>
</evidence>
<proteinExistence type="predicted"/>
<dbReference type="InterPro" id="IPR050307">
    <property type="entry name" value="Sterol_Desaturase_Related"/>
</dbReference>
<feature type="transmembrane region" description="Helical" evidence="5">
    <location>
        <begin position="123"/>
        <end position="143"/>
    </location>
</feature>
<feature type="transmembrane region" description="Helical" evidence="5">
    <location>
        <begin position="190"/>
        <end position="214"/>
    </location>
</feature>
<name>A0A7W7ZPD0_9BACT</name>
<gene>
    <name evidence="7" type="ORF">HDF15_001952</name>
</gene>
<dbReference type="PANTHER" id="PTHR11863">
    <property type="entry name" value="STEROL DESATURASE"/>
    <property type="match status" value="1"/>
</dbReference>
<dbReference type="GO" id="GO:0016020">
    <property type="term" value="C:membrane"/>
    <property type="evidence" value="ECO:0007669"/>
    <property type="project" value="UniProtKB-SubCell"/>
</dbReference>
<evidence type="ECO:0000256" key="3">
    <source>
        <dbReference type="ARBA" id="ARBA00022989"/>
    </source>
</evidence>
<comment type="caution">
    <text evidence="7">The sequence shown here is derived from an EMBL/GenBank/DDBJ whole genome shotgun (WGS) entry which is preliminary data.</text>
</comment>
<evidence type="ECO:0000256" key="1">
    <source>
        <dbReference type="ARBA" id="ARBA00004370"/>
    </source>
</evidence>
<evidence type="ECO:0000256" key="2">
    <source>
        <dbReference type="ARBA" id="ARBA00022692"/>
    </source>
</evidence>
<feature type="domain" description="Fatty acid hydroxylase" evidence="6">
    <location>
        <begin position="136"/>
        <end position="272"/>
    </location>
</feature>
<dbReference type="AlphaFoldDB" id="A0A7W7ZPD0"/>
<evidence type="ECO:0000313" key="7">
    <source>
        <dbReference type="EMBL" id="MBB5063607.1"/>
    </source>
</evidence>
<dbReference type="Pfam" id="PF04116">
    <property type="entry name" value="FA_hydroxylase"/>
    <property type="match status" value="1"/>
</dbReference>
<feature type="transmembrane region" description="Helical" evidence="5">
    <location>
        <begin position="81"/>
        <end position="103"/>
    </location>
</feature>
<reference evidence="7 8" key="1">
    <citation type="submission" date="2020-08" db="EMBL/GenBank/DDBJ databases">
        <title>Genomic Encyclopedia of Type Strains, Phase IV (KMG-V): Genome sequencing to study the core and pangenomes of soil and plant-associated prokaryotes.</title>
        <authorList>
            <person name="Whitman W."/>
        </authorList>
    </citation>
    <scope>NUCLEOTIDE SEQUENCE [LARGE SCALE GENOMIC DNA]</scope>
    <source>
        <strain evidence="7 8">X5P3</strain>
    </source>
</reference>
<evidence type="ECO:0000259" key="6">
    <source>
        <dbReference type="Pfam" id="PF04116"/>
    </source>
</evidence>
<feature type="transmembrane region" description="Helical" evidence="5">
    <location>
        <begin position="38"/>
        <end position="60"/>
    </location>
</feature>
<dbReference type="GO" id="GO:0005506">
    <property type="term" value="F:iron ion binding"/>
    <property type="evidence" value="ECO:0007669"/>
    <property type="project" value="InterPro"/>
</dbReference>
<dbReference type="Proteomes" id="UP000584867">
    <property type="component" value="Unassembled WGS sequence"/>
</dbReference>
<keyword evidence="4 5" id="KW-0472">Membrane</keyword>
<protein>
    <submittedName>
        <fullName evidence="7">Sterol desaturase/sphingolipid hydroxylase (Fatty acid hydroxylase superfamily)</fullName>
    </submittedName>
</protein>
<sequence>MSWIAHAAPTGTVTFDWIVTSIQSFLSSLGVTQHGHTVALWLFFAGCGVLQLCLSFLVCTPIERYWPLTSWSPRNPIAADVAYAFFVRLVLFPLVAFFEYSWLQQQLDRFFLAHSISPPSLTALVPALASWPLLVFFLYFAILDLSDYWRHRLSHRYGWWYGVHSVHHAEDQMTFWSDERSHVLEDTITYLWLIVVGLLIGVPAFQFPFVILGFRLVGSMAHSNTRIGYGWLGDHIFISPRFHRTHHALKAAGRRSCNFGTALSWWDILFRTAKFHDSTVETGDAGAEPAMVTGSWGEQQAAGFRRMVRLARRARKADAAKVTS</sequence>
<evidence type="ECO:0000256" key="5">
    <source>
        <dbReference type="SAM" id="Phobius"/>
    </source>
</evidence>
<dbReference type="EMBL" id="JACHIO010000007">
    <property type="protein sequence ID" value="MBB5063607.1"/>
    <property type="molecule type" value="Genomic_DNA"/>
</dbReference>
<dbReference type="InterPro" id="IPR006694">
    <property type="entry name" value="Fatty_acid_hydroxylase"/>
</dbReference>
<keyword evidence="3 5" id="KW-1133">Transmembrane helix</keyword>
<accession>A0A7W7ZPD0</accession>
<evidence type="ECO:0000313" key="8">
    <source>
        <dbReference type="Proteomes" id="UP000584867"/>
    </source>
</evidence>
<dbReference type="GO" id="GO:0008610">
    <property type="term" value="P:lipid biosynthetic process"/>
    <property type="evidence" value="ECO:0007669"/>
    <property type="project" value="InterPro"/>
</dbReference>
<organism evidence="7 8">
    <name type="scientific">Granulicella mallensis</name>
    <dbReference type="NCBI Taxonomy" id="940614"/>
    <lineage>
        <taxon>Bacteria</taxon>
        <taxon>Pseudomonadati</taxon>
        <taxon>Acidobacteriota</taxon>
        <taxon>Terriglobia</taxon>
        <taxon>Terriglobales</taxon>
        <taxon>Acidobacteriaceae</taxon>
        <taxon>Granulicella</taxon>
    </lineage>
</organism>
<comment type="subcellular location">
    <subcellularLocation>
        <location evidence="1">Membrane</location>
    </subcellularLocation>
</comment>
<dbReference type="RefSeq" id="WP_184254917.1">
    <property type="nucleotide sequence ID" value="NZ_JACHIO010000007.1"/>
</dbReference>
<keyword evidence="2 5" id="KW-0812">Transmembrane</keyword>